<organism evidence="1">
    <name type="scientific">Rhizophora mucronata</name>
    <name type="common">Asiatic mangrove</name>
    <dbReference type="NCBI Taxonomy" id="61149"/>
    <lineage>
        <taxon>Eukaryota</taxon>
        <taxon>Viridiplantae</taxon>
        <taxon>Streptophyta</taxon>
        <taxon>Embryophyta</taxon>
        <taxon>Tracheophyta</taxon>
        <taxon>Spermatophyta</taxon>
        <taxon>Magnoliopsida</taxon>
        <taxon>eudicotyledons</taxon>
        <taxon>Gunneridae</taxon>
        <taxon>Pentapetalae</taxon>
        <taxon>rosids</taxon>
        <taxon>fabids</taxon>
        <taxon>Malpighiales</taxon>
        <taxon>Rhizophoraceae</taxon>
        <taxon>Rhizophora</taxon>
    </lineage>
</organism>
<protein>
    <submittedName>
        <fullName evidence="1">Uncharacterized protein</fullName>
    </submittedName>
</protein>
<proteinExistence type="predicted"/>
<dbReference type="EMBL" id="GGEC01072723">
    <property type="protein sequence ID" value="MBX53207.1"/>
    <property type="molecule type" value="Transcribed_RNA"/>
</dbReference>
<reference evidence="1" key="1">
    <citation type="submission" date="2018-02" db="EMBL/GenBank/DDBJ databases">
        <title>Rhizophora mucronata_Transcriptome.</title>
        <authorList>
            <person name="Meera S.P."/>
            <person name="Sreeshan A."/>
            <person name="Augustine A."/>
        </authorList>
    </citation>
    <scope>NUCLEOTIDE SEQUENCE</scope>
    <source>
        <tissue evidence="1">Leaf</tissue>
    </source>
</reference>
<name>A0A2P2PEN4_RHIMU</name>
<accession>A0A2P2PEN4</accession>
<sequence>MSYSYKKRNR</sequence>
<evidence type="ECO:0000313" key="1">
    <source>
        <dbReference type="EMBL" id="MBX53207.1"/>
    </source>
</evidence>